<dbReference type="InterPro" id="IPR030831">
    <property type="entry name" value="Fuse-rel_SoxYZ"/>
</dbReference>
<dbReference type="Proteomes" id="UP000002033">
    <property type="component" value="Chromosome"/>
</dbReference>
<feature type="chain" id="PRO_5003116521" evidence="1">
    <location>
        <begin position="22"/>
        <end position="270"/>
    </location>
</feature>
<dbReference type="SUPFAM" id="SSF81296">
    <property type="entry name" value="E set domains"/>
    <property type="match status" value="1"/>
</dbReference>
<feature type="signal peptide" evidence="1">
    <location>
        <begin position="1"/>
        <end position="21"/>
    </location>
</feature>
<name>D8JUZ8_HYPDA</name>
<gene>
    <name evidence="4" type="ordered locus">Hden_1000</name>
</gene>
<organism evidence="4 5">
    <name type="scientific">Hyphomicrobium denitrificans (strain ATCC 51888 / DSM 1869 / NCIMB 11706 / TK 0415)</name>
    <dbReference type="NCBI Taxonomy" id="582899"/>
    <lineage>
        <taxon>Bacteria</taxon>
        <taxon>Pseudomonadati</taxon>
        <taxon>Pseudomonadota</taxon>
        <taxon>Alphaproteobacteria</taxon>
        <taxon>Hyphomicrobiales</taxon>
        <taxon>Hyphomicrobiaceae</taxon>
        <taxon>Hyphomicrobium</taxon>
    </lineage>
</organism>
<dbReference type="InterPro" id="IPR032711">
    <property type="entry name" value="SoxY"/>
</dbReference>
<dbReference type="Pfam" id="PF13501">
    <property type="entry name" value="SoxY"/>
    <property type="match status" value="1"/>
</dbReference>
<dbReference type="STRING" id="582899.Hden_1000"/>
<evidence type="ECO:0000256" key="1">
    <source>
        <dbReference type="SAM" id="SignalP"/>
    </source>
</evidence>
<feature type="domain" description="Ig-like SoxY" evidence="3">
    <location>
        <begin position="41"/>
        <end position="151"/>
    </location>
</feature>
<accession>D8JUZ8</accession>
<dbReference type="KEGG" id="hdn:Hden_1000"/>
<dbReference type="eggNOG" id="COG5501">
    <property type="taxonomic scope" value="Bacteria"/>
</dbReference>
<protein>
    <submittedName>
        <fullName evidence="4">Sulfur oxidation protein SoxZ</fullName>
    </submittedName>
</protein>
<dbReference type="InterPro" id="IPR014756">
    <property type="entry name" value="Ig_E-set"/>
</dbReference>
<dbReference type="AlphaFoldDB" id="D8JUZ8"/>
<sequence precursor="true">MSRSKYILFAFAIAALTLTGAGTGAEEINHESEASWASIRKDTFGQQDMIDGKGLLSLEAPERAEDAAVVPITIRLAPELADNVKSLTLIADENPAPVVATFTYGEAAGRGPRTLATRIRVDRYTFVRAIAESSDGKLYMTKAFVKASGGCSAPASRDAEEAAKSIGKMRIRTATGNAGKSDLGEVMMRHPNISGLAIDQLSGGYPPARFISHLSVTADGKLVFAMEGGISISEDPHFRFSYLPGASDRLEVTAEDTDGTKFSGRSGNPS</sequence>
<evidence type="ECO:0000313" key="4">
    <source>
        <dbReference type="EMBL" id="ADJ22814.1"/>
    </source>
</evidence>
<dbReference type="Gene3D" id="2.60.40.2470">
    <property type="entry name" value="SoxY domain"/>
    <property type="match status" value="1"/>
</dbReference>
<evidence type="ECO:0000259" key="3">
    <source>
        <dbReference type="Pfam" id="PF13501"/>
    </source>
</evidence>
<feature type="domain" description="Sulphur oxidation protein SoxZ" evidence="2">
    <location>
        <begin position="184"/>
        <end position="264"/>
    </location>
</feature>
<reference evidence="5" key="1">
    <citation type="journal article" date="2011" name="J. Bacteriol.">
        <title>Genome sequences of eight morphologically diverse alphaproteobacteria.</title>
        <authorList>
            <consortium name="US DOE Joint Genome Institute"/>
            <person name="Brown P.J."/>
            <person name="Kysela D.T."/>
            <person name="Buechlein A."/>
            <person name="Hemmerich C."/>
            <person name="Brun Y.V."/>
        </authorList>
    </citation>
    <scope>NUCLEOTIDE SEQUENCE [LARGE SCALE GENOMIC DNA]</scope>
    <source>
        <strain evidence="5">ATCC 51888 / DSM 1869 / NCIB 11706 / TK 0415</strain>
    </source>
</reference>
<dbReference type="InterPro" id="IPR013783">
    <property type="entry name" value="Ig-like_fold"/>
</dbReference>
<dbReference type="HOGENOM" id="CLU_088210_0_0_5"/>
<dbReference type="RefSeq" id="WP_013215029.1">
    <property type="nucleotide sequence ID" value="NC_014313.1"/>
</dbReference>
<keyword evidence="5" id="KW-1185">Reference proteome</keyword>
<dbReference type="Gene3D" id="2.60.40.10">
    <property type="entry name" value="Immunoglobulins"/>
    <property type="match status" value="1"/>
</dbReference>
<dbReference type="EMBL" id="CP002083">
    <property type="protein sequence ID" value="ADJ22814.1"/>
    <property type="molecule type" value="Genomic_DNA"/>
</dbReference>
<dbReference type="NCBIfam" id="TIGR04557">
    <property type="entry name" value="fuse_rel_SoxYZ"/>
    <property type="match status" value="1"/>
</dbReference>
<keyword evidence="1" id="KW-0732">Signal</keyword>
<evidence type="ECO:0000259" key="2">
    <source>
        <dbReference type="Pfam" id="PF08770"/>
    </source>
</evidence>
<proteinExistence type="predicted"/>
<dbReference type="InterPro" id="IPR038162">
    <property type="entry name" value="SoxY_sf"/>
</dbReference>
<evidence type="ECO:0000313" key="5">
    <source>
        <dbReference type="Proteomes" id="UP000002033"/>
    </source>
</evidence>
<dbReference type="OrthoDB" id="8538315at2"/>
<dbReference type="Pfam" id="PF08770">
    <property type="entry name" value="SoxZ"/>
    <property type="match status" value="1"/>
</dbReference>
<dbReference type="InterPro" id="IPR014880">
    <property type="entry name" value="SoxZ_dom"/>
</dbReference>